<dbReference type="CDD" id="cd01650">
    <property type="entry name" value="RT_nLTR_like"/>
    <property type="match status" value="1"/>
</dbReference>
<protein>
    <recommendedName>
        <fullName evidence="1">Reverse transcriptase domain-containing protein</fullName>
    </recommendedName>
</protein>
<gene>
    <name evidence="2" type="ORF">CK203_092537</name>
</gene>
<dbReference type="PANTHER" id="PTHR46890">
    <property type="entry name" value="NON-LTR RETROLELEMENT REVERSE TRANSCRIPTASE-LIKE PROTEIN-RELATED"/>
    <property type="match status" value="1"/>
</dbReference>
<evidence type="ECO:0000313" key="2">
    <source>
        <dbReference type="EMBL" id="RVW35009.1"/>
    </source>
</evidence>
<dbReference type="InterPro" id="IPR052343">
    <property type="entry name" value="Retrotransposon-Effector_Assoc"/>
</dbReference>
<accession>A0A438DHW9</accession>
<dbReference type="AlphaFoldDB" id="A0A438DHW9"/>
<dbReference type="SUPFAM" id="SSF56672">
    <property type="entry name" value="DNA/RNA polymerases"/>
    <property type="match status" value="1"/>
</dbReference>
<proteinExistence type="predicted"/>
<dbReference type="EMBL" id="QGNW01001617">
    <property type="protein sequence ID" value="RVW35009.1"/>
    <property type="molecule type" value="Genomic_DNA"/>
</dbReference>
<dbReference type="Pfam" id="PF00078">
    <property type="entry name" value="RVT_1"/>
    <property type="match status" value="1"/>
</dbReference>
<comment type="caution">
    <text evidence="2">The sequence shown here is derived from an EMBL/GenBank/DDBJ whole genome shotgun (WGS) entry which is preliminary data.</text>
</comment>
<dbReference type="PANTHER" id="PTHR46890:SF50">
    <property type="entry name" value="RNA-DIRECTED DNA POLYMERASE, EUKARYOTA, REVERSE TRANSCRIPTASE ZINC-BINDING DOMAIN PROTEIN-RELATED"/>
    <property type="match status" value="1"/>
</dbReference>
<evidence type="ECO:0000313" key="3">
    <source>
        <dbReference type="Proteomes" id="UP000288805"/>
    </source>
</evidence>
<reference evidence="2 3" key="1">
    <citation type="journal article" date="2018" name="PLoS Genet.">
        <title>Population sequencing reveals clonal diversity and ancestral inbreeding in the grapevine cultivar Chardonnay.</title>
        <authorList>
            <person name="Roach M.J."/>
            <person name="Johnson D.L."/>
            <person name="Bohlmann J."/>
            <person name="van Vuuren H.J."/>
            <person name="Jones S.J."/>
            <person name="Pretorius I.S."/>
            <person name="Schmidt S.A."/>
            <person name="Borneman A.R."/>
        </authorList>
    </citation>
    <scope>NUCLEOTIDE SEQUENCE [LARGE SCALE GENOMIC DNA]</scope>
    <source>
        <strain evidence="3">cv. Chardonnay</strain>
        <tissue evidence="2">Leaf</tissue>
    </source>
</reference>
<name>A0A438DHW9_VITVI</name>
<dbReference type="InterPro" id="IPR043502">
    <property type="entry name" value="DNA/RNA_pol_sf"/>
</dbReference>
<organism evidence="2 3">
    <name type="scientific">Vitis vinifera</name>
    <name type="common">Grape</name>
    <dbReference type="NCBI Taxonomy" id="29760"/>
    <lineage>
        <taxon>Eukaryota</taxon>
        <taxon>Viridiplantae</taxon>
        <taxon>Streptophyta</taxon>
        <taxon>Embryophyta</taxon>
        <taxon>Tracheophyta</taxon>
        <taxon>Spermatophyta</taxon>
        <taxon>Magnoliopsida</taxon>
        <taxon>eudicotyledons</taxon>
        <taxon>Gunneridae</taxon>
        <taxon>Pentapetalae</taxon>
        <taxon>rosids</taxon>
        <taxon>Vitales</taxon>
        <taxon>Vitaceae</taxon>
        <taxon>Viteae</taxon>
        <taxon>Vitis</taxon>
    </lineage>
</organism>
<sequence length="478" mass="53563">MANQRTENLAARPEKVKCVLHKPVSDHFPILLDGGGVRSGPMPFRFENMWSKEEGFKKKMQPWWEVDARRGAKEDFKKCALLEEIVETEIKGTRLEEPFSEQEVLKALKGFCGDKALGPDGFTMAFWQSSWEFVKEEVMGGAKDLRDFKPISLVGGLYKWLAKVLANRLKMVVGKVISKAQNAFVEGRQILDAVLVANEVLDSVLKGKEGQLFQSSRGLRQGDPLSPYLFVMIMEAFSSLLRSAVDGGFVLACKARSRGGEGVKVSHLLFVDDTLVFCGASKEQLLYLSWILMWFEAMSGLRINLDKSELIPMVCVENAEKLVVAIGCKVGSLPTTYLGLPLGAPYRSLAVWDGVEERMRKNLARWKSQYISKGEGFLMGGGALRGSLILLGGIWFALRSGKVWGGARGLEFKGSKEGGYGVGLWKTLRKEWEVDAWVKDVWRYNEGGEVGAHFFLDRLMIRSWMRFADFCALSRKRI</sequence>
<evidence type="ECO:0000259" key="1">
    <source>
        <dbReference type="Pfam" id="PF00078"/>
    </source>
</evidence>
<dbReference type="InterPro" id="IPR000477">
    <property type="entry name" value="RT_dom"/>
</dbReference>
<feature type="domain" description="Reverse transcriptase" evidence="1">
    <location>
        <begin position="201"/>
        <end position="341"/>
    </location>
</feature>
<dbReference type="Proteomes" id="UP000288805">
    <property type="component" value="Unassembled WGS sequence"/>
</dbReference>